<feature type="region of interest" description="Disordered" evidence="1">
    <location>
        <begin position="260"/>
        <end position="329"/>
    </location>
</feature>
<protein>
    <submittedName>
        <fullName evidence="2">Uncharacterized protein</fullName>
    </submittedName>
</protein>
<dbReference type="Proteomes" id="UP000772434">
    <property type="component" value="Unassembled WGS sequence"/>
</dbReference>
<comment type="caution">
    <text evidence="2">The sequence shown here is derived from an EMBL/GenBank/DDBJ whole genome shotgun (WGS) entry which is preliminary data.</text>
</comment>
<feature type="region of interest" description="Disordered" evidence="1">
    <location>
        <begin position="381"/>
        <end position="401"/>
    </location>
</feature>
<name>A0A9P5U8L6_9AGAR</name>
<gene>
    <name evidence="2" type="ORF">BDP27DRAFT_1362112</name>
</gene>
<reference evidence="2" key="1">
    <citation type="submission" date="2020-11" db="EMBL/GenBank/DDBJ databases">
        <authorList>
            <consortium name="DOE Joint Genome Institute"/>
            <person name="Ahrendt S."/>
            <person name="Riley R."/>
            <person name="Andreopoulos W."/>
            <person name="Labutti K."/>
            <person name="Pangilinan J."/>
            <person name="Ruiz-Duenas F.J."/>
            <person name="Barrasa J.M."/>
            <person name="Sanchez-Garcia M."/>
            <person name="Camarero S."/>
            <person name="Miyauchi S."/>
            <person name="Serrano A."/>
            <person name="Linde D."/>
            <person name="Babiker R."/>
            <person name="Drula E."/>
            <person name="Ayuso-Fernandez I."/>
            <person name="Pacheco R."/>
            <person name="Padilla G."/>
            <person name="Ferreira P."/>
            <person name="Barriuso J."/>
            <person name="Kellner H."/>
            <person name="Castanera R."/>
            <person name="Alfaro M."/>
            <person name="Ramirez L."/>
            <person name="Pisabarro A.G."/>
            <person name="Kuo A."/>
            <person name="Tritt A."/>
            <person name="Lipzen A."/>
            <person name="He G."/>
            <person name="Yan M."/>
            <person name="Ng V."/>
            <person name="Cullen D."/>
            <person name="Martin F."/>
            <person name="Rosso M.-N."/>
            <person name="Henrissat B."/>
            <person name="Hibbett D."/>
            <person name="Martinez A.T."/>
            <person name="Grigoriev I.V."/>
        </authorList>
    </citation>
    <scope>NUCLEOTIDE SEQUENCE</scope>
    <source>
        <strain evidence="2">AH 40177</strain>
    </source>
</reference>
<proteinExistence type="predicted"/>
<organism evidence="2 3">
    <name type="scientific">Rhodocollybia butyracea</name>
    <dbReference type="NCBI Taxonomy" id="206335"/>
    <lineage>
        <taxon>Eukaryota</taxon>
        <taxon>Fungi</taxon>
        <taxon>Dikarya</taxon>
        <taxon>Basidiomycota</taxon>
        <taxon>Agaricomycotina</taxon>
        <taxon>Agaricomycetes</taxon>
        <taxon>Agaricomycetidae</taxon>
        <taxon>Agaricales</taxon>
        <taxon>Marasmiineae</taxon>
        <taxon>Omphalotaceae</taxon>
        <taxon>Rhodocollybia</taxon>
    </lineage>
</organism>
<accession>A0A9P5U8L6</accession>
<evidence type="ECO:0000313" key="3">
    <source>
        <dbReference type="Proteomes" id="UP000772434"/>
    </source>
</evidence>
<feature type="region of interest" description="Disordered" evidence="1">
    <location>
        <begin position="194"/>
        <end position="239"/>
    </location>
</feature>
<evidence type="ECO:0000313" key="2">
    <source>
        <dbReference type="EMBL" id="KAF9071100.1"/>
    </source>
</evidence>
<sequence length="476" mass="51779">MTALSDHIDRLAHSTRSIKSVAESCGSTGTGPFTRAILTTELGDLIRDVDSSEFGLFFIKTPSTAVAHDKETRNQSGVEITRAEFHGATPLRKPIGRRDDVKPNEPSPEVYAKAALKYMNRYQHLRPMPKAHKQVNAILDQLTVSNERIRSISEQLQQIQTTESPSLKSATDEEQQRIDKLQSRIMALRQHKESLLKKKPQVKPHSEDPTSLIGPTKPAPKPADPLEEQFWGSPGGASAKPLRFTDNMLLDEEAEFSDMHNMSFSSPTHHSPSAKPHPVPVSPEPSVQDSPQSPVESEAESSFNLAPSKESVTELEPFPTIDTPRKENLPSANMDVERAVVRIWSTAGDLIMPGHSFNTTNNLPPIATATISHLESISSLTPTTASSTHSVPPASKGTTPPTAQQILTAHLLLALLTSETLSLPLNKVKELLATKASTSGSAAMVSGHPKALYGCVAKRLLKIERGRGGQVVKFDI</sequence>
<feature type="compositionally biased region" description="Low complexity" evidence="1">
    <location>
        <begin position="284"/>
        <end position="296"/>
    </location>
</feature>
<dbReference type="EMBL" id="JADNRY010000035">
    <property type="protein sequence ID" value="KAF9071100.1"/>
    <property type="molecule type" value="Genomic_DNA"/>
</dbReference>
<feature type="compositionally biased region" description="Polar residues" evidence="1">
    <location>
        <begin position="260"/>
        <end position="271"/>
    </location>
</feature>
<dbReference type="AlphaFoldDB" id="A0A9P5U8L6"/>
<dbReference type="OrthoDB" id="3262547at2759"/>
<evidence type="ECO:0000256" key="1">
    <source>
        <dbReference type="SAM" id="MobiDB-lite"/>
    </source>
</evidence>
<keyword evidence="3" id="KW-1185">Reference proteome</keyword>